<dbReference type="PROSITE" id="PS01305">
    <property type="entry name" value="MOAA_NIFB_PQQE"/>
    <property type="match status" value="1"/>
</dbReference>
<evidence type="ECO:0000313" key="9">
    <source>
        <dbReference type="Proteomes" id="UP001501047"/>
    </source>
</evidence>
<dbReference type="Pfam" id="PF04055">
    <property type="entry name" value="Radical_SAM"/>
    <property type="match status" value="1"/>
</dbReference>
<comment type="cofactor">
    <cofactor evidence="1">
        <name>[4Fe-4S] cluster</name>
        <dbReference type="ChEBI" id="CHEBI:49883"/>
    </cofactor>
</comment>
<evidence type="ECO:0000256" key="1">
    <source>
        <dbReference type="ARBA" id="ARBA00001966"/>
    </source>
</evidence>
<dbReference type="PROSITE" id="PS51918">
    <property type="entry name" value="RADICAL_SAM"/>
    <property type="match status" value="1"/>
</dbReference>
<keyword evidence="9" id="KW-1185">Reference proteome</keyword>
<evidence type="ECO:0000256" key="4">
    <source>
        <dbReference type="ARBA" id="ARBA00022723"/>
    </source>
</evidence>
<dbReference type="CDD" id="cd01335">
    <property type="entry name" value="Radical_SAM"/>
    <property type="match status" value="1"/>
</dbReference>
<dbReference type="EMBL" id="BAAACI010000006">
    <property type="protein sequence ID" value="GAA0774699.1"/>
    <property type="molecule type" value="Genomic_DNA"/>
</dbReference>
<dbReference type="InterPro" id="IPR013785">
    <property type="entry name" value="Aldolase_TIM"/>
</dbReference>
<dbReference type="SFLD" id="SFLDS00029">
    <property type="entry name" value="Radical_SAM"/>
    <property type="match status" value="1"/>
</dbReference>
<evidence type="ECO:0000256" key="2">
    <source>
        <dbReference type="ARBA" id="ARBA00022485"/>
    </source>
</evidence>
<dbReference type="SFLD" id="SFLDG01386">
    <property type="entry name" value="main_SPASM_domain-containing"/>
    <property type="match status" value="1"/>
</dbReference>
<keyword evidence="2" id="KW-0004">4Fe-4S</keyword>
<comment type="caution">
    <text evidence="8">The sequence shown here is derived from an EMBL/GenBank/DDBJ whole genome shotgun (WGS) entry which is preliminary data.</text>
</comment>
<protein>
    <submittedName>
        <fullName evidence="8">Radical SAM protein</fullName>
    </submittedName>
</protein>
<accession>A0ABP3W5L6</accession>
<dbReference type="InterPro" id="IPR000385">
    <property type="entry name" value="MoaA_NifB_PqqE_Fe-S-bd_CS"/>
</dbReference>
<reference evidence="9" key="1">
    <citation type="journal article" date="2019" name="Int. J. Syst. Evol. Microbiol.">
        <title>The Global Catalogue of Microorganisms (GCM) 10K type strain sequencing project: providing services to taxonomists for standard genome sequencing and annotation.</title>
        <authorList>
            <consortium name="The Broad Institute Genomics Platform"/>
            <consortium name="The Broad Institute Genome Sequencing Center for Infectious Disease"/>
            <person name="Wu L."/>
            <person name="Ma J."/>
        </authorList>
    </citation>
    <scope>NUCLEOTIDE SEQUENCE [LARGE SCALE GENOMIC DNA]</scope>
    <source>
        <strain evidence="9">JCM 1417</strain>
    </source>
</reference>
<dbReference type="SFLD" id="SFLDG01067">
    <property type="entry name" value="SPASM/twitch_domain_containing"/>
    <property type="match status" value="1"/>
</dbReference>
<dbReference type="InterPro" id="IPR023867">
    <property type="entry name" value="Sulphatase_maturase_rSAM"/>
</dbReference>
<keyword evidence="6" id="KW-0411">Iron-sulfur</keyword>
<feature type="domain" description="Radical SAM core" evidence="7">
    <location>
        <begin position="96"/>
        <end position="355"/>
    </location>
</feature>
<dbReference type="InterPro" id="IPR007197">
    <property type="entry name" value="rSAM"/>
</dbReference>
<keyword evidence="5" id="KW-0408">Iron</keyword>
<proteinExistence type="predicted"/>
<gene>
    <name evidence="8" type="ORF">GCM10008908_24990</name>
</gene>
<dbReference type="InterPro" id="IPR058240">
    <property type="entry name" value="rSAM_sf"/>
</dbReference>
<evidence type="ECO:0000256" key="6">
    <source>
        <dbReference type="ARBA" id="ARBA00023014"/>
    </source>
</evidence>
<dbReference type="PANTHER" id="PTHR43273">
    <property type="entry name" value="ANAEROBIC SULFATASE-MATURATING ENZYME HOMOLOG ASLB-RELATED"/>
    <property type="match status" value="1"/>
</dbReference>
<dbReference type="Proteomes" id="UP001501047">
    <property type="component" value="Unassembled WGS sequence"/>
</dbReference>
<dbReference type="Gene3D" id="3.20.20.70">
    <property type="entry name" value="Aldolase class I"/>
    <property type="match status" value="1"/>
</dbReference>
<evidence type="ECO:0000313" key="8">
    <source>
        <dbReference type="EMBL" id="GAA0774699.1"/>
    </source>
</evidence>
<evidence type="ECO:0000256" key="5">
    <source>
        <dbReference type="ARBA" id="ARBA00023004"/>
    </source>
</evidence>
<keyword evidence="4" id="KW-0479">Metal-binding</keyword>
<dbReference type="RefSeq" id="WP_343826769.1">
    <property type="nucleotide sequence ID" value="NZ_BAAACI010000006.1"/>
</dbReference>
<evidence type="ECO:0000256" key="3">
    <source>
        <dbReference type="ARBA" id="ARBA00022691"/>
    </source>
</evidence>
<evidence type="ECO:0000259" key="7">
    <source>
        <dbReference type="PROSITE" id="PS51918"/>
    </source>
</evidence>
<organism evidence="8 9">
    <name type="scientific">Clostridium subterminale</name>
    <dbReference type="NCBI Taxonomy" id="1550"/>
    <lineage>
        <taxon>Bacteria</taxon>
        <taxon>Bacillati</taxon>
        <taxon>Bacillota</taxon>
        <taxon>Clostridia</taxon>
        <taxon>Eubacteriales</taxon>
        <taxon>Clostridiaceae</taxon>
        <taxon>Clostridium</taxon>
    </lineage>
</organism>
<name>A0ABP3W5L6_CLOSU</name>
<dbReference type="SUPFAM" id="SSF102114">
    <property type="entry name" value="Radical SAM enzymes"/>
    <property type="match status" value="1"/>
</dbReference>
<keyword evidence="3" id="KW-0949">S-adenosyl-L-methionine</keyword>
<dbReference type="SFLD" id="SFLDG01384">
    <property type="entry name" value="thioether_bond_formation_requi"/>
    <property type="match status" value="1"/>
</dbReference>
<dbReference type="PANTHER" id="PTHR43273:SF8">
    <property type="entry name" value="RADICAL SAM DOMAIN PROTEIN"/>
    <property type="match status" value="1"/>
</dbReference>
<sequence length="504" mass="59062">MNREVVLRFRSSNGNEYLYDDVTGHILNWSDIHDEVLNLMHKGELPQNIINNFKDIRNIDKIVKEIEFWYKVNGAFFREDIEQKSLEHTEEFEALVTNEVSQLMLSVTDNCNLSCKYCIFSDNYFLTKTNTNNYMTKETAKKSIDYFYSIVSKQFITNPKKDFAFTFYGGEPLMNFEVIKFSINYIKEIFKNKKYIFSLTTNGLLLNEEIVSFLAENKVTLAISIDGDQEEHDKRRVTRGGNGSFKTILNNLNMIREKYPNYFNTQIGITSVFDLNTDLKKADTFFENGEISKIIPGHLFTNMVSNVNTQYYDQFDKTDSQYFEENIDFLENKYNDKLKRREECSTYLLSLIGPKFNRIAVRERFHDIRGNILPSTGTCMIGRKIHIGWNGNIDICEKVNGKNPIGDLNNGLDFKKIVEYINKYKEEIVSKCNGCSIQKFCPFCFMHFESDNTFKHNMSRCKQEKEFIIKTLSKYTTILEENPSIEFDFLEDALRVSEFQLIYS</sequence>